<dbReference type="Proteomes" id="UP000749471">
    <property type="component" value="Unassembled WGS sequence"/>
</dbReference>
<sequence length="193" mass="22845">MIIREYRDTDNLQWVRCRVLSFLDSAYFDNVLREKEHYENPSIELVAEDDGKIVGLIDLEYEKKKGTVCSNRNGLGGMIWHLAVLPEYRGKGVAAMLLDKVKEKAREVGLERLEAWTRDDKWVNEWYKKRGFKCIESYLHVYAEGNECDIITDSKIEKLHIYSCFSHYVGEDKDEIKRRFKRVHECNLYELVL</sequence>
<dbReference type="InterPro" id="IPR000182">
    <property type="entry name" value="GNAT_dom"/>
</dbReference>
<proteinExistence type="predicted"/>
<dbReference type="PANTHER" id="PTHR42919:SF35">
    <property type="entry name" value="N-ACETYLTRANSFERASE DOMAIN-CONTAINING PROTEIN"/>
    <property type="match status" value="1"/>
</dbReference>
<dbReference type="Pfam" id="PF00583">
    <property type="entry name" value="Acetyltransf_1"/>
    <property type="match status" value="1"/>
</dbReference>
<dbReference type="PROSITE" id="PS51186">
    <property type="entry name" value="GNAT"/>
    <property type="match status" value="1"/>
</dbReference>
<comment type="caution">
    <text evidence="2">The sequence shown here is derived from an EMBL/GenBank/DDBJ whole genome shotgun (WGS) entry which is preliminary data.</text>
</comment>
<gene>
    <name evidence="2" type="ORF">KQI42_14375</name>
</gene>
<dbReference type="RefSeq" id="WP_216520903.1">
    <property type="nucleotide sequence ID" value="NZ_JAHLPM010000012.1"/>
</dbReference>
<name>A0ABS6E8E9_9FIRM</name>
<evidence type="ECO:0000313" key="2">
    <source>
        <dbReference type="EMBL" id="MBU5439205.1"/>
    </source>
</evidence>
<accession>A0ABS6E8E9</accession>
<feature type="domain" description="N-acetyltransferase" evidence="1">
    <location>
        <begin position="1"/>
        <end position="157"/>
    </location>
</feature>
<evidence type="ECO:0000259" key="1">
    <source>
        <dbReference type="PROSITE" id="PS51186"/>
    </source>
</evidence>
<evidence type="ECO:0000313" key="3">
    <source>
        <dbReference type="Proteomes" id="UP000749471"/>
    </source>
</evidence>
<dbReference type="InterPro" id="IPR051556">
    <property type="entry name" value="N-term/lysine_N-AcTrnsfr"/>
</dbReference>
<reference evidence="2 3" key="1">
    <citation type="submission" date="2021-06" db="EMBL/GenBank/DDBJ databases">
        <authorList>
            <person name="Sun Q."/>
            <person name="Li D."/>
        </authorList>
    </citation>
    <scope>NUCLEOTIDE SEQUENCE [LARGE SCALE GENOMIC DNA]</scope>
    <source>
        <strain evidence="2 3">MSJ-40</strain>
    </source>
</reference>
<keyword evidence="3" id="KW-1185">Reference proteome</keyword>
<organism evidence="2 3">
    <name type="scientific">Tissierella simiarum</name>
    <dbReference type="NCBI Taxonomy" id="2841534"/>
    <lineage>
        <taxon>Bacteria</taxon>
        <taxon>Bacillati</taxon>
        <taxon>Bacillota</taxon>
        <taxon>Tissierellia</taxon>
        <taxon>Tissierellales</taxon>
        <taxon>Tissierellaceae</taxon>
        <taxon>Tissierella</taxon>
    </lineage>
</organism>
<protein>
    <submittedName>
        <fullName evidence="2">GNAT family N-acetyltransferase</fullName>
    </submittedName>
</protein>
<dbReference type="CDD" id="cd04301">
    <property type="entry name" value="NAT_SF"/>
    <property type="match status" value="1"/>
</dbReference>
<dbReference type="PANTHER" id="PTHR42919">
    <property type="entry name" value="N-ALPHA-ACETYLTRANSFERASE"/>
    <property type="match status" value="1"/>
</dbReference>
<dbReference type="EMBL" id="JAHLPM010000012">
    <property type="protein sequence ID" value="MBU5439205.1"/>
    <property type="molecule type" value="Genomic_DNA"/>
</dbReference>